<evidence type="ECO:0000256" key="1">
    <source>
        <dbReference type="SAM" id="MobiDB-lite"/>
    </source>
</evidence>
<keyword evidence="3" id="KW-1185">Reference proteome</keyword>
<proteinExistence type="predicted"/>
<name>A0ABU7DIR4_9TELE</name>
<comment type="caution">
    <text evidence="2">The sequence shown here is derived from an EMBL/GenBank/DDBJ whole genome shotgun (WGS) entry which is preliminary data.</text>
</comment>
<evidence type="ECO:0000313" key="2">
    <source>
        <dbReference type="EMBL" id="MED6274139.1"/>
    </source>
</evidence>
<dbReference type="EMBL" id="JAHUTJ010025559">
    <property type="protein sequence ID" value="MED6274139.1"/>
    <property type="molecule type" value="Genomic_DNA"/>
</dbReference>
<accession>A0ABU7DIR4</accession>
<gene>
    <name evidence="2" type="ORF">CHARACLAT_013428</name>
</gene>
<feature type="compositionally biased region" description="Basic and acidic residues" evidence="1">
    <location>
        <begin position="77"/>
        <end position="101"/>
    </location>
</feature>
<feature type="region of interest" description="Disordered" evidence="1">
    <location>
        <begin position="56"/>
        <end position="101"/>
    </location>
</feature>
<organism evidence="2 3">
    <name type="scientific">Characodon lateralis</name>
    <dbReference type="NCBI Taxonomy" id="208331"/>
    <lineage>
        <taxon>Eukaryota</taxon>
        <taxon>Metazoa</taxon>
        <taxon>Chordata</taxon>
        <taxon>Craniata</taxon>
        <taxon>Vertebrata</taxon>
        <taxon>Euteleostomi</taxon>
        <taxon>Actinopterygii</taxon>
        <taxon>Neopterygii</taxon>
        <taxon>Teleostei</taxon>
        <taxon>Neoteleostei</taxon>
        <taxon>Acanthomorphata</taxon>
        <taxon>Ovalentaria</taxon>
        <taxon>Atherinomorphae</taxon>
        <taxon>Cyprinodontiformes</taxon>
        <taxon>Goodeidae</taxon>
        <taxon>Characodon</taxon>
    </lineage>
</organism>
<feature type="compositionally biased region" description="Polar residues" evidence="1">
    <location>
        <begin position="56"/>
        <end position="66"/>
    </location>
</feature>
<dbReference type="Proteomes" id="UP001352852">
    <property type="component" value="Unassembled WGS sequence"/>
</dbReference>
<reference evidence="2 3" key="1">
    <citation type="submission" date="2021-06" db="EMBL/GenBank/DDBJ databases">
        <authorList>
            <person name="Palmer J.M."/>
        </authorList>
    </citation>
    <scope>NUCLEOTIDE SEQUENCE [LARGE SCALE GENOMIC DNA]</scope>
    <source>
        <strain evidence="2 3">CL_MEX2019</strain>
        <tissue evidence="2">Muscle</tissue>
    </source>
</reference>
<sequence length="101" mass="12045">MSLKESSSSPRKSSMVRLLDFSRIPLIILHRIDHPQNYAYKWDEVLTDQQLCNQKRNSSLDQQEPQPVQMKEDQDEVEHLRIKEEQEVMEHPQTKKGERET</sequence>
<protein>
    <submittedName>
        <fullName evidence="2">Uncharacterized protein</fullName>
    </submittedName>
</protein>
<evidence type="ECO:0000313" key="3">
    <source>
        <dbReference type="Proteomes" id="UP001352852"/>
    </source>
</evidence>